<dbReference type="OrthoDB" id="9770043at2"/>
<sequence length="394" mass="41659">MSSLRGVPRHRVPLILLAAAVVGAVVLTGALVPATASPTRPAAPQVTVQTVAGGLTNPWGIAFLPDRTPIWTERGGAIKVKVGSAAPRTLTANLTGLFVGSETGLMGVAVDPRFATNRYFYVCMGYQEGGRPVDIRVLRFRLNASVTGAARDGGAMLRGIPISSGRHGGCQLAFTPDGTLRVGTGDAAVGTTPQNLSSLGGKTLRLHPDGRVPTDNPFYSRGGNARYVWTYGHRNVQGLAVRPNGSGDIWSAEHGPDRDDEVNRLQRGGNYGWNPVPGYNESVPMTDRNRYPNAVPARWSSGTPTVATSGLAFLYGSGWGRWDGALAVAELKGQGVRVLTLDSSRRVVRTEQMPGLDNTFGRIRGLAVAPDGALYLTTSNGSGDRILRVARQAP</sequence>
<dbReference type="RefSeq" id="WP_090589463.1">
    <property type="nucleotide sequence ID" value="NZ_LT629688.1"/>
</dbReference>
<dbReference type="PANTHER" id="PTHR19328">
    <property type="entry name" value="HEDGEHOG-INTERACTING PROTEIN"/>
    <property type="match status" value="1"/>
</dbReference>
<dbReference type="PANTHER" id="PTHR19328:SF13">
    <property type="entry name" value="HIPL1 PROTEIN"/>
    <property type="match status" value="1"/>
</dbReference>
<dbReference type="InterPro" id="IPR011042">
    <property type="entry name" value="6-blade_b-propeller_TolB-like"/>
</dbReference>
<dbReference type="EMBL" id="LT629688">
    <property type="protein sequence ID" value="SDD03771.1"/>
    <property type="molecule type" value="Genomic_DNA"/>
</dbReference>
<dbReference type="AlphaFoldDB" id="A0A1G6RH67"/>
<dbReference type="Gene3D" id="2.120.10.30">
    <property type="entry name" value="TolB, C-terminal domain"/>
    <property type="match status" value="1"/>
</dbReference>
<evidence type="ECO:0000313" key="3">
    <source>
        <dbReference type="Proteomes" id="UP000198546"/>
    </source>
</evidence>
<feature type="domain" description="Glucose/Sorbosone dehydrogenase" evidence="1">
    <location>
        <begin position="55"/>
        <end position="384"/>
    </location>
</feature>
<name>A0A1G6RH67_9ACTN</name>
<dbReference type="Proteomes" id="UP000198546">
    <property type="component" value="Chromosome i"/>
</dbReference>
<dbReference type="InterPro" id="IPR012938">
    <property type="entry name" value="Glc/Sorbosone_DH"/>
</dbReference>
<accession>A0A1G6RH67</accession>
<dbReference type="SUPFAM" id="SSF50952">
    <property type="entry name" value="Soluble quinoprotein glucose dehydrogenase"/>
    <property type="match status" value="1"/>
</dbReference>
<dbReference type="Pfam" id="PF07995">
    <property type="entry name" value="GSDH"/>
    <property type="match status" value="1"/>
</dbReference>
<keyword evidence="3" id="KW-1185">Reference proteome</keyword>
<reference evidence="2 3" key="1">
    <citation type="submission" date="2016-10" db="EMBL/GenBank/DDBJ databases">
        <authorList>
            <person name="de Groot N.N."/>
        </authorList>
    </citation>
    <scope>NUCLEOTIDE SEQUENCE [LARGE SCALE GENOMIC DNA]</scope>
    <source>
        <strain evidence="2 3">MON 2.2</strain>
    </source>
</reference>
<gene>
    <name evidence="2" type="ORF">SAMN04489747_0022</name>
</gene>
<dbReference type="STRING" id="675864.SAMN04489747_0022"/>
<evidence type="ECO:0000313" key="2">
    <source>
        <dbReference type="EMBL" id="SDD03771.1"/>
    </source>
</evidence>
<organism evidence="2 3">
    <name type="scientific">Auraticoccus monumenti</name>
    <dbReference type="NCBI Taxonomy" id="675864"/>
    <lineage>
        <taxon>Bacteria</taxon>
        <taxon>Bacillati</taxon>
        <taxon>Actinomycetota</taxon>
        <taxon>Actinomycetes</taxon>
        <taxon>Propionibacteriales</taxon>
        <taxon>Propionibacteriaceae</taxon>
        <taxon>Auraticoccus</taxon>
    </lineage>
</organism>
<protein>
    <submittedName>
        <fullName evidence="2">Glucose/arabinose dehydrogenase, beta-propeller fold</fullName>
    </submittedName>
</protein>
<dbReference type="InterPro" id="IPR011041">
    <property type="entry name" value="Quinoprot_gluc/sorb_DH_b-prop"/>
</dbReference>
<evidence type="ECO:0000259" key="1">
    <source>
        <dbReference type="Pfam" id="PF07995"/>
    </source>
</evidence>
<proteinExistence type="predicted"/>